<dbReference type="Pfam" id="PF14136">
    <property type="entry name" value="DUF4303"/>
    <property type="match status" value="2"/>
</dbReference>
<dbReference type="Proteomes" id="UP000218505">
    <property type="component" value="Chromosome"/>
</dbReference>
<evidence type="ECO:0000313" key="1">
    <source>
        <dbReference type="EMBL" id="ATE57864.1"/>
    </source>
</evidence>
<organism evidence="1 2">
    <name type="scientific">Actinosynnema pretiosum</name>
    <dbReference type="NCBI Taxonomy" id="42197"/>
    <lineage>
        <taxon>Bacteria</taxon>
        <taxon>Bacillati</taxon>
        <taxon>Actinomycetota</taxon>
        <taxon>Actinomycetes</taxon>
        <taxon>Pseudonocardiales</taxon>
        <taxon>Pseudonocardiaceae</taxon>
        <taxon>Actinosynnema</taxon>
    </lineage>
</organism>
<evidence type="ECO:0000313" key="2">
    <source>
        <dbReference type="Proteomes" id="UP000218505"/>
    </source>
</evidence>
<evidence type="ECO:0008006" key="3">
    <source>
        <dbReference type="Google" id="ProtNLM"/>
    </source>
</evidence>
<keyword evidence="2" id="KW-1185">Reference proteome</keyword>
<sequence length="175" mass="18984">MPAGRARRAGRGRPGVREAGGEGAALVLEAVVAAVRSAWTDLRRGHREDWYYVTLTTSGEGERLALTAWSEQALARVGDEGLRWSYADSPYCAWGEEWLAGVRFPRGDPDRALETAVEALAVLDAEGAFGTGAQRASLLLAAEIMPPDHTNTTRVLRLNRPSAVLERWLAEAAED</sequence>
<dbReference type="EMBL" id="CP023445">
    <property type="protein sequence ID" value="ATE57864.1"/>
    <property type="molecule type" value="Genomic_DNA"/>
</dbReference>
<gene>
    <name evidence="1" type="ORF">CNX65_34915</name>
</gene>
<dbReference type="KEGG" id="apre:CNX65_34915"/>
<protein>
    <recommendedName>
        <fullName evidence="3">DUF4303 domain-containing protein</fullName>
    </recommendedName>
</protein>
<dbReference type="InterPro" id="IPR025409">
    <property type="entry name" value="DUF4303"/>
</dbReference>
<name>A0A290ZFV3_9PSEU</name>
<proteinExistence type="predicted"/>
<reference evidence="1" key="1">
    <citation type="submission" date="2017-09" db="EMBL/GenBank/DDBJ databases">
        <title>Complete Genome Sequence of ansamitocin-producing Bacterium Actinosynnema pretiosum X47.</title>
        <authorList>
            <person name="Cao G."/>
            <person name="Zong G."/>
            <person name="Zhong C."/>
            <person name="Fu J."/>
        </authorList>
    </citation>
    <scope>NUCLEOTIDE SEQUENCE [LARGE SCALE GENOMIC DNA]</scope>
    <source>
        <strain evidence="1">X47</strain>
    </source>
</reference>
<accession>A0A290ZFV3</accession>
<dbReference type="AlphaFoldDB" id="A0A290ZFV3"/>